<dbReference type="Proteomes" id="UP000320496">
    <property type="component" value="Chromosome"/>
</dbReference>
<organism evidence="2 3">
    <name type="scientific">Maioricimonas rarisocia</name>
    <dbReference type="NCBI Taxonomy" id="2528026"/>
    <lineage>
        <taxon>Bacteria</taxon>
        <taxon>Pseudomonadati</taxon>
        <taxon>Planctomycetota</taxon>
        <taxon>Planctomycetia</taxon>
        <taxon>Planctomycetales</taxon>
        <taxon>Planctomycetaceae</taxon>
        <taxon>Maioricimonas</taxon>
    </lineage>
</organism>
<proteinExistence type="predicted"/>
<feature type="transmembrane region" description="Helical" evidence="1">
    <location>
        <begin position="519"/>
        <end position="537"/>
    </location>
</feature>
<dbReference type="InterPro" id="IPR018650">
    <property type="entry name" value="STSV1_Orf64"/>
</dbReference>
<evidence type="ECO:0000313" key="2">
    <source>
        <dbReference type="EMBL" id="QDU40049.1"/>
    </source>
</evidence>
<feature type="transmembrane region" description="Helical" evidence="1">
    <location>
        <begin position="405"/>
        <end position="428"/>
    </location>
</feature>
<evidence type="ECO:0008006" key="4">
    <source>
        <dbReference type="Google" id="ProtNLM"/>
    </source>
</evidence>
<gene>
    <name evidence="2" type="ORF">Mal4_44030</name>
</gene>
<keyword evidence="3" id="KW-1185">Reference proteome</keyword>
<feature type="transmembrane region" description="Helical" evidence="1">
    <location>
        <begin position="120"/>
        <end position="141"/>
    </location>
</feature>
<feature type="transmembrane region" description="Helical" evidence="1">
    <location>
        <begin position="147"/>
        <end position="170"/>
    </location>
</feature>
<evidence type="ECO:0000313" key="3">
    <source>
        <dbReference type="Proteomes" id="UP000320496"/>
    </source>
</evidence>
<feature type="transmembrane region" description="Helical" evidence="1">
    <location>
        <begin position="304"/>
        <end position="323"/>
    </location>
</feature>
<dbReference type="EMBL" id="CP036275">
    <property type="protein sequence ID" value="QDU40049.1"/>
    <property type="molecule type" value="Genomic_DNA"/>
</dbReference>
<reference evidence="2 3" key="1">
    <citation type="submission" date="2019-02" db="EMBL/GenBank/DDBJ databases">
        <title>Deep-cultivation of Planctomycetes and their phenomic and genomic characterization uncovers novel biology.</title>
        <authorList>
            <person name="Wiegand S."/>
            <person name="Jogler M."/>
            <person name="Boedeker C."/>
            <person name="Pinto D."/>
            <person name="Vollmers J."/>
            <person name="Rivas-Marin E."/>
            <person name="Kohn T."/>
            <person name="Peeters S.H."/>
            <person name="Heuer A."/>
            <person name="Rast P."/>
            <person name="Oberbeckmann S."/>
            <person name="Bunk B."/>
            <person name="Jeske O."/>
            <person name="Meyerdierks A."/>
            <person name="Storesund J.E."/>
            <person name="Kallscheuer N."/>
            <person name="Luecker S."/>
            <person name="Lage O.M."/>
            <person name="Pohl T."/>
            <person name="Merkel B.J."/>
            <person name="Hornburger P."/>
            <person name="Mueller R.-W."/>
            <person name="Bruemmer F."/>
            <person name="Labrenz M."/>
            <person name="Spormann A.M."/>
            <person name="Op den Camp H."/>
            <person name="Overmann J."/>
            <person name="Amann R."/>
            <person name="Jetten M.S.M."/>
            <person name="Mascher T."/>
            <person name="Medema M.H."/>
            <person name="Devos D.P."/>
            <person name="Kaster A.-K."/>
            <person name="Ovreas L."/>
            <person name="Rohde M."/>
            <person name="Galperin M.Y."/>
            <person name="Jogler C."/>
        </authorList>
    </citation>
    <scope>NUCLEOTIDE SEQUENCE [LARGE SCALE GENOMIC DNA]</scope>
    <source>
        <strain evidence="2 3">Mal4</strain>
    </source>
</reference>
<feature type="transmembrane region" description="Helical" evidence="1">
    <location>
        <begin position="367"/>
        <end position="384"/>
    </location>
</feature>
<keyword evidence="1" id="KW-0472">Membrane</keyword>
<dbReference type="RefSeq" id="WP_145371171.1">
    <property type="nucleotide sequence ID" value="NZ_CP036275.1"/>
</dbReference>
<feature type="transmembrane region" description="Helical" evidence="1">
    <location>
        <begin position="566"/>
        <end position="588"/>
    </location>
</feature>
<feature type="transmembrane region" description="Helical" evidence="1">
    <location>
        <begin position="74"/>
        <end position="99"/>
    </location>
</feature>
<keyword evidence="1" id="KW-0812">Transmembrane</keyword>
<dbReference type="AlphaFoldDB" id="A0A517ZC73"/>
<name>A0A517ZC73_9PLAN</name>
<keyword evidence="1" id="KW-1133">Transmembrane helix</keyword>
<feature type="transmembrane region" description="Helical" evidence="1">
    <location>
        <begin position="191"/>
        <end position="214"/>
    </location>
</feature>
<protein>
    <recommendedName>
        <fullName evidence="4">DUF2079 domain-containing protein</fullName>
    </recommendedName>
</protein>
<evidence type="ECO:0000256" key="1">
    <source>
        <dbReference type="SAM" id="Phobius"/>
    </source>
</evidence>
<dbReference type="Pfam" id="PF09852">
    <property type="entry name" value="DUF2079"/>
    <property type="match status" value="1"/>
</dbReference>
<sequence length="719" mass="79197">MNAPADTPQPAMPPSPRRCLISLALGTLAAALAVQAVLEQPQLAGGFVSELLWTAIVQMTGGEFLSQGGSVVGAIVPLVPVLIPFVLLTAIAWPAAAAFRKSPAGSTFTDRLLIWGTRGWNWWFLPGIWFLAWYAVLIASWEAGMALVASLLAFTLSITIAGWATTALTFGTGSSPRPIVADAAPKPSRGILIGLVAAVAIYTLIFTALNWGLWFNLRIPHGDSAMYEEHLWNLTHGKGFRSYLDQGLFLGEHIQVIHLLLVPLHLIWPSHLLLELCESLALASGAIPVFLLARRHSRSDRAGLLLAATYLLSIPVQFLDIAIDLKTFRPIAFGVPLLLWGIERMEQRRYTAMSVLMVLTLSAKEDFALVMGPLGVWLAGVAFLEQRRSRNGATDAAPARESKRALIAGLVLAAASAVYLFLAVKILIPWFRSGDTVHYARYFATFGETPTEILWTMLTRPDLLFSELVTMNSLLYALALLLPLGFLPLFSFGRLAVGLPVFVLLCLNELAQQPPGPFHHFHAPLVPILFWAAAAGLSRFREPVGRIAAWCRGCTTSSSRTGPAGVALFAAFSAAATGLFFGLGPGSIQFWDPGRAMYWQTLYLPGERARQFEKVEPLIPRNARVASTDFVHPRFTHHERSYDYSNYLRRVAGYEDRVPDDTDFIVIDTRHPYSEIHSPEQVRELQEQPDEWELLPDDTDGYFIVLRRREENGGSSPAR</sequence>
<feature type="transmembrane region" description="Helical" evidence="1">
    <location>
        <begin position="474"/>
        <end position="507"/>
    </location>
</feature>
<dbReference type="OrthoDB" id="207442at2"/>
<dbReference type="KEGG" id="mri:Mal4_44030"/>
<accession>A0A517ZC73</accession>